<organism evidence="10">
    <name type="scientific">Mesoaciditoga lauensis</name>
    <dbReference type="NCBI Taxonomy" id="1495039"/>
    <lineage>
        <taxon>Bacteria</taxon>
        <taxon>Thermotogati</taxon>
        <taxon>Thermotogota</taxon>
        <taxon>Thermotogae</taxon>
        <taxon>Mesoaciditogales</taxon>
        <taxon>Mesoaciditogaceae</taxon>
        <taxon>Mesoaciditoga</taxon>
    </lineage>
</organism>
<dbReference type="Pfam" id="PF13677">
    <property type="entry name" value="MotB_plug"/>
    <property type="match status" value="1"/>
</dbReference>
<dbReference type="InterPro" id="IPR025713">
    <property type="entry name" value="MotB-like_N_dom"/>
</dbReference>
<feature type="domain" description="Motility protein B-like N-terminal" evidence="9">
    <location>
        <begin position="19"/>
        <end position="71"/>
    </location>
</feature>
<gene>
    <name evidence="10" type="ORF">ENX73_05090</name>
</gene>
<keyword evidence="10" id="KW-0966">Cell projection</keyword>
<dbReference type="AlphaFoldDB" id="A0A7V3VTF5"/>
<evidence type="ECO:0000256" key="5">
    <source>
        <dbReference type="ARBA" id="ARBA00022989"/>
    </source>
</evidence>
<feature type="domain" description="OmpA-like" evidence="8">
    <location>
        <begin position="133"/>
        <end position="222"/>
    </location>
</feature>
<dbReference type="PANTHER" id="PTHR30329:SF21">
    <property type="entry name" value="LIPOPROTEIN YIAD-RELATED"/>
    <property type="match status" value="1"/>
</dbReference>
<feature type="coiled-coil region" evidence="7">
    <location>
        <begin position="256"/>
        <end position="290"/>
    </location>
</feature>
<evidence type="ECO:0000256" key="1">
    <source>
        <dbReference type="ARBA" id="ARBA00004162"/>
    </source>
</evidence>
<dbReference type="PANTHER" id="PTHR30329">
    <property type="entry name" value="STATOR ELEMENT OF FLAGELLAR MOTOR COMPLEX"/>
    <property type="match status" value="1"/>
</dbReference>
<protein>
    <submittedName>
        <fullName evidence="10">Flagellar motor protein MotB</fullName>
    </submittedName>
</protein>
<dbReference type="SUPFAM" id="SSF103088">
    <property type="entry name" value="OmpA-like"/>
    <property type="match status" value="1"/>
</dbReference>
<proteinExistence type="inferred from homology"/>
<dbReference type="Gene3D" id="3.30.1330.60">
    <property type="entry name" value="OmpA-like domain"/>
    <property type="match status" value="1"/>
</dbReference>
<comment type="similarity">
    <text evidence="2">Belongs to the MotB family.</text>
</comment>
<dbReference type="EMBL" id="DTPE01000203">
    <property type="protein sequence ID" value="HGE75481.1"/>
    <property type="molecule type" value="Genomic_DNA"/>
</dbReference>
<evidence type="ECO:0000259" key="9">
    <source>
        <dbReference type="Pfam" id="PF13677"/>
    </source>
</evidence>
<keyword evidence="6" id="KW-0472">Membrane</keyword>
<sequence>MKVEMSRRLPKEVLLVARKKQPDEGPKEGAPLWMVTFSDMNSLMMGFFVTLFSMSTLSPGKFQQVSYGFQTIMSSPPGILTGGKSLSQQPLITSNPGIRQSILQIQANPEYKGMITVEETNQGLLIELKNAAFFQSGSANLSALAKDLLSKIGELIIEHSTNPLWVYGYTSDLPLPTDSIYTSKWDLSASRAAAVVWFFLNDLKNKRANELVTQVMNGQFQPDYWYNPSRFVAIGMGDVPVKSAIDSKTASINLEIQSLRQEYAAGEISYEELLDKTQSLNSEINTMESQINESYNRVDILVKNQGD</sequence>
<keyword evidence="7" id="KW-0175">Coiled coil</keyword>
<evidence type="ECO:0000259" key="8">
    <source>
        <dbReference type="Pfam" id="PF00691"/>
    </source>
</evidence>
<dbReference type="InterPro" id="IPR036737">
    <property type="entry name" value="OmpA-like_sf"/>
</dbReference>
<evidence type="ECO:0000256" key="2">
    <source>
        <dbReference type="ARBA" id="ARBA00008914"/>
    </source>
</evidence>
<keyword evidence="3" id="KW-1003">Cell membrane</keyword>
<evidence type="ECO:0000256" key="4">
    <source>
        <dbReference type="ARBA" id="ARBA00022692"/>
    </source>
</evidence>
<keyword evidence="5" id="KW-1133">Transmembrane helix</keyword>
<dbReference type="GO" id="GO:0005886">
    <property type="term" value="C:plasma membrane"/>
    <property type="evidence" value="ECO:0007669"/>
    <property type="project" value="UniProtKB-SubCell"/>
</dbReference>
<evidence type="ECO:0000256" key="6">
    <source>
        <dbReference type="ARBA" id="ARBA00023136"/>
    </source>
</evidence>
<dbReference type="Pfam" id="PF00691">
    <property type="entry name" value="OmpA"/>
    <property type="match status" value="1"/>
</dbReference>
<dbReference type="InterPro" id="IPR050330">
    <property type="entry name" value="Bact_OuterMem_StrucFunc"/>
</dbReference>
<keyword evidence="10" id="KW-0282">Flagellum</keyword>
<evidence type="ECO:0000313" key="10">
    <source>
        <dbReference type="EMBL" id="HGE75481.1"/>
    </source>
</evidence>
<keyword evidence="4" id="KW-0812">Transmembrane</keyword>
<reference evidence="10" key="1">
    <citation type="journal article" date="2020" name="mSystems">
        <title>Genome- and Community-Level Interaction Insights into Carbon Utilization and Element Cycling Functions of Hydrothermarchaeota in Hydrothermal Sediment.</title>
        <authorList>
            <person name="Zhou Z."/>
            <person name="Liu Y."/>
            <person name="Xu W."/>
            <person name="Pan J."/>
            <person name="Luo Z.H."/>
            <person name="Li M."/>
        </authorList>
    </citation>
    <scope>NUCLEOTIDE SEQUENCE [LARGE SCALE GENOMIC DNA]</scope>
    <source>
        <strain evidence="10">SpSt-966</strain>
    </source>
</reference>
<evidence type="ECO:0000256" key="3">
    <source>
        <dbReference type="ARBA" id="ARBA00022475"/>
    </source>
</evidence>
<keyword evidence="10" id="KW-0969">Cilium</keyword>
<comment type="caution">
    <text evidence="10">The sequence shown here is derived from an EMBL/GenBank/DDBJ whole genome shotgun (WGS) entry which is preliminary data.</text>
</comment>
<evidence type="ECO:0000256" key="7">
    <source>
        <dbReference type="SAM" id="Coils"/>
    </source>
</evidence>
<comment type="subcellular location">
    <subcellularLocation>
        <location evidence="1">Cell membrane</location>
        <topology evidence="1">Single-pass membrane protein</topology>
    </subcellularLocation>
</comment>
<accession>A0A7V3VTF5</accession>
<dbReference type="InterPro" id="IPR006665">
    <property type="entry name" value="OmpA-like"/>
</dbReference>
<name>A0A7V3VTF5_9BACT</name>